<dbReference type="OrthoDB" id="9917197at2"/>
<evidence type="ECO:0000313" key="3">
    <source>
        <dbReference type="EMBL" id="ASK65698.1"/>
    </source>
</evidence>
<dbReference type="KEGG" id="brv:CFK39_07455"/>
<evidence type="ECO:0000256" key="1">
    <source>
        <dbReference type="SAM" id="MobiDB-lite"/>
    </source>
</evidence>
<organism evidence="3 4">
    <name type="scientific">Brachybacterium avium</name>
    <dbReference type="NCBI Taxonomy" id="2017485"/>
    <lineage>
        <taxon>Bacteria</taxon>
        <taxon>Bacillati</taxon>
        <taxon>Actinomycetota</taxon>
        <taxon>Actinomycetes</taxon>
        <taxon>Micrococcales</taxon>
        <taxon>Dermabacteraceae</taxon>
        <taxon>Brachybacterium</taxon>
    </lineage>
</organism>
<name>A0A220UBV5_9MICO</name>
<dbReference type="Proteomes" id="UP000198398">
    <property type="component" value="Chromosome"/>
</dbReference>
<dbReference type="EMBL" id="CP022316">
    <property type="protein sequence ID" value="ASK65698.1"/>
    <property type="molecule type" value="Genomic_DNA"/>
</dbReference>
<feature type="region of interest" description="Disordered" evidence="1">
    <location>
        <begin position="195"/>
        <end position="217"/>
    </location>
</feature>
<sequence length="310" mass="32175">MPRTKRTGAAALLAALTLAVGACTGAEVVPVTSPTTPGPTAASTPGALSNSEQAEIDLATTDVITMIVPAVDPGGSYGEILFVVTEDSLTSSYTLRDGTVLYSVPRTISAADREHLEGAVEAYVATAPRQRGPQCPHGAAGTVEISGSVSHLSEASPCTSESPMNALWNAAHELQDDDVAQLGHPYQHSSVEIRPWEGDGPDESVPAESYSLSPSGHQDEMTIRAENTPPGWGRTLVPGPGDEETSLAAGGAGTVLTALNDVLLDEDPVRCEDPAGEVRILGSGTPELVRTVRLCPRNEPEVLVDALRAL</sequence>
<gene>
    <name evidence="3" type="ORF">CFK39_07455</name>
</gene>
<feature type="region of interest" description="Disordered" evidence="1">
    <location>
        <begin position="30"/>
        <end position="51"/>
    </location>
</feature>
<feature type="compositionally biased region" description="Low complexity" evidence="1">
    <location>
        <begin position="30"/>
        <end position="47"/>
    </location>
</feature>
<evidence type="ECO:0000256" key="2">
    <source>
        <dbReference type="SAM" id="SignalP"/>
    </source>
</evidence>
<dbReference type="AlphaFoldDB" id="A0A220UBV5"/>
<feature type="signal peptide" evidence="2">
    <location>
        <begin position="1"/>
        <end position="22"/>
    </location>
</feature>
<dbReference type="PROSITE" id="PS51257">
    <property type="entry name" value="PROKAR_LIPOPROTEIN"/>
    <property type="match status" value="1"/>
</dbReference>
<protein>
    <submittedName>
        <fullName evidence="3">Uncharacterized protein</fullName>
    </submittedName>
</protein>
<keyword evidence="4" id="KW-1185">Reference proteome</keyword>
<dbReference type="RefSeq" id="WP_089064939.1">
    <property type="nucleotide sequence ID" value="NZ_CP022316.1"/>
</dbReference>
<reference evidence="4" key="1">
    <citation type="submission" date="2017-07" db="EMBL/GenBank/DDBJ databases">
        <title>Brachybacterium sp. VR2415.</title>
        <authorList>
            <person name="Tak E.J."/>
            <person name="Bae J.-W."/>
        </authorList>
    </citation>
    <scope>NUCLEOTIDE SEQUENCE [LARGE SCALE GENOMIC DNA]</scope>
    <source>
        <strain evidence="4">VR2415</strain>
    </source>
</reference>
<accession>A0A220UBV5</accession>
<evidence type="ECO:0000313" key="4">
    <source>
        <dbReference type="Proteomes" id="UP000198398"/>
    </source>
</evidence>
<keyword evidence="2" id="KW-0732">Signal</keyword>
<proteinExistence type="predicted"/>
<feature type="chain" id="PRO_5038748979" evidence="2">
    <location>
        <begin position="23"/>
        <end position="310"/>
    </location>
</feature>